<feature type="domain" description="BPL/LPL catalytic" evidence="5">
    <location>
        <begin position="1"/>
        <end position="186"/>
    </location>
</feature>
<evidence type="ECO:0000256" key="2">
    <source>
        <dbReference type="ARBA" id="ARBA00023267"/>
    </source>
</evidence>
<dbReference type="EC" id="6.3.4.15" evidence="3"/>
<evidence type="ECO:0000256" key="4">
    <source>
        <dbReference type="ARBA" id="ARBA00047846"/>
    </source>
</evidence>
<dbReference type="Proteomes" id="UP000294562">
    <property type="component" value="Unassembled WGS sequence"/>
</dbReference>
<sequence length="248" mass="26067">MVWPTGYDRRVLSEVDSTNAEAARLAPTLAGPTWILGLRQTAGRGRRGRVWSDPPGNFAATLVMMPKGEPAQAALRSFVAALALADALTQVTARPEAISLKWPNDVLLNGAKVAGILLETTGQGGQMSSLAVGVGVNLTHAPDLDTLEPGAVSPTSVLSATGANVDPETFLCLLGSAFAHWEDKLVTHGFAPLRLAFLDRAARLGEPITARTGRETFVGTFTDVDAHGALVLTTAKGRQTVQAAEIFF</sequence>
<name>A0A4R6B472_9RHOB</name>
<comment type="catalytic activity">
    <reaction evidence="4">
        <text>biotin + L-lysyl-[protein] + ATP = N(6)-biotinyl-L-lysyl-[protein] + AMP + diphosphate + H(+)</text>
        <dbReference type="Rhea" id="RHEA:11756"/>
        <dbReference type="Rhea" id="RHEA-COMP:9752"/>
        <dbReference type="Rhea" id="RHEA-COMP:10505"/>
        <dbReference type="ChEBI" id="CHEBI:15378"/>
        <dbReference type="ChEBI" id="CHEBI:29969"/>
        <dbReference type="ChEBI" id="CHEBI:30616"/>
        <dbReference type="ChEBI" id="CHEBI:33019"/>
        <dbReference type="ChEBI" id="CHEBI:57586"/>
        <dbReference type="ChEBI" id="CHEBI:83144"/>
        <dbReference type="ChEBI" id="CHEBI:456215"/>
        <dbReference type="EC" id="6.3.4.15"/>
    </reaction>
</comment>
<dbReference type="Gene3D" id="2.30.30.100">
    <property type="match status" value="1"/>
</dbReference>
<dbReference type="InterPro" id="IPR045864">
    <property type="entry name" value="aa-tRNA-synth_II/BPL/LPL"/>
</dbReference>
<gene>
    <name evidence="6" type="ORF">E2L05_02130</name>
</gene>
<accession>A0A4R6B472</accession>
<dbReference type="Pfam" id="PF03099">
    <property type="entry name" value="BPL_LplA_LipB"/>
    <property type="match status" value="1"/>
</dbReference>
<dbReference type="CDD" id="cd16442">
    <property type="entry name" value="BPL"/>
    <property type="match status" value="1"/>
</dbReference>
<protein>
    <recommendedName>
        <fullName evidence="3">biotin--[biotin carboxyl-carrier protein] ligase</fullName>
        <ecNumber evidence="3">6.3.4.15</ecNumber>
    </recommendedName>
</protein>
<keyword evidence="7" id="KW-1185">Reference proteome</keyword>
<dbReference type="SUPFAM" id="SSF55681">
    <property type="entry name" value="Class II aaRS and biotin synthetases"/>
    <property type="match status" value="1"/>
</dbReference>
<dbReference type="PROSITE" id="PS51733">
    <property type="entry name" value="BPL_LPL_CATALYTIC"/>
    <property type="match status" value="1"/>
</dbReference>
<dbReference type="EMBL" id="SMZO01000003">
    <property type="protein sequence ID" value="TDL91164.1"/>
    <property type="molecule type" value="Genomic_DNA"/>
</dbReference>
<evidence type="ECO:0000256" key="1">
    <source>
        <dbReference type="ARBA" id="ARBA00022598"/>
    </source>
</evidence>
<dbReference type="InterPro" id="IPR004143">
    <property type="entry name" value="BPL_LPL_catalytic"/>
</dbReference>
<keyword evidence="1 6" id="KW-0436">Ligase</keyword>
<dbReference type="GO" id="GO:0004077">
    <property type="term" value="F:biotin--[biotin carboxyl-carrier protein] ligase activity"/>
    <property type="evidence" value="ECO:0007669"/>
    <property type="project" value="UniProtKB-EC"/>
</dbReference>
<dbReference type="GO" id="GO:0005737">
    <property type="term" value="C:cytoplasm"/>
    <property type="evidence" value="ECO:0007669"/>
    <property type="project" value="TreeGrafter"/>
</dbReference>
<proteinExistence type="predicted"/>
<dbReference type="OrthoDB" id="9807064at2"/>
<dbReference type="NCBIfam" id="TIGR00121">
    <property type="entry name" value="birA_ligase"/>
    <property type="match status" value="1"/>
</dbReference>
<dbReference type="InterPro" id="IPR003142">
    <property type="entry name" value="BPL_C"/>
</dbReference>
<reference evidence="6 7" key="1">
    <citation type="submission" date="2019-03" db="EMBL/GenBank/DDBJ databases">
        <title>Rhodobacteraceae bacterium SM1902, a new member of the family Rhodobacteraceae isolated from Yantai.</title>
        <authorList>
            <person name="Sun Y."/>
        </authorList>
    </citation>
    <scope>NUCLEOTIDE SEQUENCE [LARGE SCALE GENOMIC DNA]</scope>
    <source>
        <strain evidence="6 7">SM1902</strain>
    </source>
</reference>
<dbReference type="InterPro" id="IPR004408">
    <property type="entry name" value="Biotin_CoA_COase_ligase"/>
</dbReference>
<evidence type="ECO:0000259" key="5">
    <source>
        <dbReference type="PROSITE" id="PS51733"/>
    </source>
</evidence>
<keyword evidence="2" id="KW-0092">Biotin</keyword>
<comment type="caution">
    <text evidence="6">The sequence shown here is derived from an EMBL/GenBank/DDBJ whole genome shotgun (WGS) entry which is preliminary data.</text>
</comment>
<dbReference type="Gene3D" id="3.30.930.10">
    <property type="entry name" value="Bira Bifunctional Protein, Domain 2"/>
    <property type="match status" value="1"/>
</dbReference>
<dbReference type="AlphaFoldDB" id="A0A4R6B472"/>
<evidence type="ECO:0000313" key="7">
    <source>
        <dbReference type="Proteomes" id="UP000294562"/>
    </source>
</evidence>
<organism evidence="6 7">
    <name type="scientific">Meridianimarinicoccus aquatilis</name>
    <dbReference type="NCBI Taxonomy" id="2552766"/>
    <lineage>
        <taxon>Bacteria</taxon>
        <taxon>Pseudomonadati</taxon>
        <taxon>Pseudomonadota</taxon>
        <taxon>Alphaproteobacteria</taxon>
        <taxon>Rhodobacterales</taxon>
        <taxon>Paracoccaceae</taxon>
        <taxon>Meridianimarinicoccus</taxon>
    </lineage>
</organism>
<evidence type="ECO:0000313" key="6">
    <source>
        <dbReference type="EMBL" id="TDL91164.1"/>
    </source>
</evidence>
<dbReference type="PANTHER" id="PTHR12835:SF5">
    <property type="entry name" value="BIOTIN--PROTEIN LIGASE"/>
    <property type="match status" value="1"/>
</dbReference>
<dbReference type="Pfam" id="PF02237">
    <property type="entry name" value="BPL_C"/>
    <property type="match status" value="1"/>
</dbReference>
<dbReference type="PANTHER" id="PTHR12835">
    <property type="entry name" value="BIOTIN PROTEIN LIGASE"/>
    <property type="match status" value="1"/>
</dbReference>
<evidence type="ECO:0000256" key="3">
    <source>
        <dbReference type="ARBA" id="ARBA00024227"/>
    </source>
</evidence>